<evidence type="ECO:0000256" key="1">
    <source>
        <dbReference type="SAM" id="MobiDB-lite"/>
    </source>
</evidence>
<sequence length="183" mass="19598">MFTFFMKYVKDPKKGINRSWRGCQDKLLDILGPLTQIIQLAEHAKHTNSALPTDIVAGWAQRAVCLLGNANCALSVERRRSLLIKIDPKLGKLSNSEAGATAQGNLFGDPFVKELGKFVATFSALDKAQTSIKKVFPVKVFGGAGRGRGHSSSRSFQQGPAPNRQGTMDGGTADKAPSSPIGV</sequence>
<dbReference type="Proteomes" id="UP001066276">
    <property type="component" value="Chromosome 6"/>
</dbReference>
<organism evidence="2 3">
    <name type="scientific">Pleurodeles waltl</name>
    <name type="common">Iberian ribbed newt</name>
    <dbReference type="NCBI Taxonomy" id="8319"/>
    <lineage>
        <taxon>Eukaryota</taxon>
        <taxon>Metazoa</taxon>
        <taxon>Chordata</taxon>
        <taxon>Craniata</taxon>
        <taxon>Vertebrata</taxon>
        <taxon>Euteleostomi</taxon>
        <taxon>Amphibia</taxon>
        <taxon>Batrachia</taxon>
        <taxon>Caudata</taxon>
        <taxon>Salamandroidea</taxon>
        <taxon>Salamandridae</taxon>
        <taxon>Pleurodelinae</taxon>
        <taxon>Pleurodeles</taxon>
    </lineage>
</organism>
<proteinExistence type="predicted"/>
<evidence type="ECO:0000313" key="2">
    <source>
        <dbReference type="EMBL" id="KAJ1143653.1"/>
    </source>
</evidence>
<comment type="caution">
    <text evidence="2">The sequence shown here is derived from an EMBL/GenBank/DDBJ whole genome shotgun (WGS) entry which is preliminary data.</text>
</comment>
<feature type="region of interest" description="Disordered" evidence="1">
    <location>
        <begin position="146"/>
        <end position="183"/>
    </location>
</feature>
<keyword evidence="3" id="KW-1185">Reference proteome</keyword>
<dbReference type="AlphaFoldDB" id="A0AAV7QYY6"/>
<name>A0AAV7QYY6_PLEWA</name>
<accession>A0AAV7QYY6</accession>
<reference evidence="2" key="1">
    <citation type="journal article" date="2022" name="bioRxiv">
        <title>Sequencing and chromosome-scale assembly of the giantPleurodeles waltlgenome.</title>
        <authorList>
            <person name="Brown T."/>
            <person name="Elewa A."/>
            <person name="Iarovenko S."/>
            <person name="Subramanian E."/>
            <person name="Araus A.J."/>
            <person name="Petzold A."/>
            <person name="Susuki M."/>
            <person name="Suzuki K.-i.T."/>
            <person name="Hayashi T."/>
            <person name="Toyoda A."/>
            <person name="Oliveira C."/>
            <person name="Osipova E."/>
            <person name="Leigh N.D."/>
            <person name="Simon A."/>
            <person name="Yun M.H."/>
        </authorList>
    </citation>
    <scope>NUCLEOTIDE SEQUENCE</scope>
    <source>
        <strain evidence="2">20211129_DDA</strain>
        <tissue evidence="2">Liver</tissue>
    </source>
</reference>
<gene>
    <name evidence="2" type="ORF">NDU88_009958</name>
</gene>
<dbReference type="EMBL" id="JANPWB010000010">
    <property type="protein sequence ID" value="KAJ1143653.1"/>
    <property type="molecule type" value="Genomic_DNA"/>
</dbReference>
<protein>
    <submittedName>
        <fullName evidence="2">Uncharacterized protein</fullName>
    </submittedName>
</protein>
<evidence type="ECO:0000313" key="3">
    <source>
        <dbReference type="Proteomes" id="UP001066276"/>
    </source>
</evidence>
<feature type="compositionally biased region" description="Polar residues" evidence="1">
    <location>
        <begin position="156"/>
        <end position="166"/>
    </location>
</feature>